<protein>
    <submittedName>
        <fullName evidence="1">P49 secreted protein</fullName>
    </submittedName>
</protein>
<gene>
    <name evidence="1" type="ORF">GCM10010841_02680</name>
</gene>
<organism evidence="1 2">
    <name type="scientific">Deinococcus aerophilus</name>
    <dbReference type="NCBI Taxonomy" id="522488"/>
    <lineage>
        <taxon>Bacteria</taxon>
        <taxon>Thermotogati</taxon>
        <taxon>Deinococcota</taxon>
        <taxon>Deinococci</taxon>
        <taxon>Deinococcales</taxon>
        <taxon>Deinococcaceae</taxon>
        <taxon>Deinococcus</taxon>
    </lineage>
</organism>
<dbReference type="InterPro" id="IPR036188">
    <property type="entry name" value="FAD/NAD-bd_sf"/>
</dbReference>
<keyword evidence="2" id="KW-1185">Reference proteome</keyword>
<dbReference type="EMBL" id="BMOM01000001">
    <property type="protein sequence ID" value="GGL97813.1"/>
    <property type="molecule type" value="Genomic_DNA"/>
</dbReference>
<proteinExistence type="predicted"/>
<reference evidence="2" key="1">
    <citation type="journal article" date="2019" name="Int. J. Syst. Evol. Microbiol.">
        <title>The Global Catalogue of Microorganisms (GCM) 10K type strain sequencing project: providing services to taxonomists for standard genome sequencing and annotation.</title>
        <authorList>
            <consortium name="The Broad Institute Genomics Platform"/>
            <consortium name="The Broad Institute Genome Sequencing Center for Infectious Disease"/>
            <person name="Wu L."/>
            <person name="Ma J."/>
        </authorList>
    </citation>
    <scope>NUCLEOTIDE SEQUENCE [LARGE SCALE GENOMIC DNA]</scope>
    <source>
        <strain evidence="2">JCM 15443</strain>
    </source>
</reference>
<comment type="caution">
    <text evidence="1">The sequence shown here is derived from an EMBL/GenBank/DDBJ whole genome shotgun (WGS) entry which is preliminary data.</text>
</comment>
<dbReference type="PANTHER" id="PTHR10668:SF105">
    <property type="entry name" value="DEHYDROGENASE-RELATED"/>
    <property type="match status" value="1"/>
</dbReference>
<evidence type="ECO:0000313" key="2">
    <source>
        <dbReference type="Proteomes" id="UP000661918"/>
    </source>
</evidence>
<dbReference type="SUPFAM" id="SSF51905">
    <property type="entry name" value="FAD/NAD(P)-binding domain"/>
    <property type="match status" value="1"/>
</dbReference>
<dbReference type="PANTHER" id="PTHR10668">
    <property type="entry name" value="PHYTOENE DEHYDROGENASE"/>
    <property type="match status" value="1"/>
</dbReference>
<sequence>MAMTLDAVVVGAGPNGLAAALTLARAGLRVQVIEAHQTVGGGLRSLPLTLPGFVHDYGSAIHPLAIASPAFRRWPLHAFGLEWVQPDAPVVHPLGDGSVTLERDLEATADGLGADGPTWIRLMRPLLNDWEGLLHDVLRPLPRVPRRPLTLARFGLRALPPAAALGQLLFRTPQARALWAGLAAHTAQPLTAPGTSAMTLALGLLGHAVGWPFPRGGAQAIADAMRAHLEFLGGSVVTGVRVGSAADLPPARVTLVDSSPAALLQLLGDRAPASYRAALQGYRYGPGIQKIDYALGGPVPWCDPRVARAATVHLGGTAQEVLRSEAQLTTQVSRHPYVLAAQHTLFDATRAPAGQHTFWAYAHVPNGSAEPIGDRIEAQIERYAPGFRDRVLARHVTTAPDLQAYSPVFQGGDFNGGLLDLWGLLARPVPTPTPYRTPVRGFYLCSSSTPPGGGIHGMPGFHAALAALKDEFGIQDSEGQAADPIRGSAEVRP</sequence>
<evidence type="ECO:0000313" key="1">
    <source>
        <dbReference type="EMBL" id="GGL97813.1"/>
    </source>
</evidence>
<dbReference type="Proteomes" id="UP000661918">
    <property type="component" value="Unassembled WGS sequence"/>
</dbReference>
<dbReference type="Pfam" id="PF13450">
    <property type="entry name" value="NAD_binding_8"/>
    <property type="match status" value="1"/>
</dbReference>
<name>A0ABQ2GIT7_9DEIO</name>
<accession>A0ABQ2GIT7</accession>
<dbReference type="Gene3D" id="3.50.50.60">
    <property type="entry name" value="FAD/NAD(P)-binding domain"/>
    <property type="match status" value="1"/>
</dbReference>